<evidence type="ECO:0000259" key="14">
    <source>
        <dbReference type="PROSITE" id="PS50026"/>
    </source>
</evidence>
<keyword evidence="9 11" id="KW-1015">Disulfide bond</keyword>
<dbReference type="SUPFAM" id="SSF49899">
    <property type="entry name" value="Concanavalin A-like lectins/glucanases"/>
    <property type="match status" value="3"/>
</dbReference>
<feature type="domain" description="EGF-like" evidence="14">
    <location>
        <begin position="319"/>
        <end position="353"/>
    </location>
</feature>
<keyword evidence="8" id="KW-0106">Calcium</keyword>
<feature type="disulfide bond" evidence="11">
    <location>
        <begin position="1226"/>
        <end position="1235"/>
    </location>
</feature>
<feature type="disulfide bond" evidence="11">
    <location>
        <begin position="1491"/>
        <end position="1500"/>
    </location>
</feature>
<feature type="disulfide bond" evidence="11">
    <location>
        <begin position="1128"/>
        <end position="1138"/>
    </location>
</feature>
<feature type="domain" description="EGF-like" evidence="14">
    <location>
        <begin position="121"/>
        <end position="157"/>
    </location>
</feature>
<feature type="disulfide bond" evidence="11">
    <location>
        <begin position="1376"/>
        <end position="1385"/>
    </location>
</feature>
<organism evidence="15 16">
    <name type="scientific">Mesorhabditis spiculigera</name>
    <dbReference type="NCBI Taxonomy" id="96644"/>
    <lineage>
        <taxon>Eukaryota</taxon>
        <taxon>Metazoa</taxon>
        <taxon>Ecdysozoa</taxon>
        <taxon>Nematoda</taxon>
        <taxon>Chromadorea</taxon>
        <taxon>Rhabditida</taxon>
        <taxon>Rhabditina</taxon>
        <taxon>Rhabditomorpha</taxon>
        <taxon>Rhabditoidea</taxon>
        <taxon>Rhabditidae</taxon>
        <taxon>Mesorhabditinae</taxon>
        <taxon>Mesorhabditis</taxon>
    </lineage>
</organism>
<dbReference type="FunFam" id="2.10.25.10:FF:000425">
    <property type="entry name" value="Eyes shut homolog"/>
    <property type="match status" value="1"/>
</dbReference>
<feature type="domain" description="EGF-like" evidence="14">
    <location>
        <begin position="197"/>
        <end position="233"/>
    </location>
</feature>
<dbReference type="EMBL" id="CATQJA010002665">
    <property type="protein sequence ID" value="CAJ0583605.1"/>
    <property type="molecule type" value="Genomic_DNA"/>
</dbReference>
<dbReference type="InterPro" id="IPR009030">
    <property type="entry name" value="Growth_fac_rcpt_cys_sf"/>
</dbReference>
<feature type="disulfide bond" evidence="11">
    <location>
        <begin position="185"/>
        <end position="194"/>
    </location>
</feature>
<dbReference type="SUPFAM" id="SSF57184">
    <property type="entry name" value="Growth factor receptor domain"/>
    <property type="match status" value="2"/>
</dbReference>
<dbReference type="InterPro" id="IPR001791">
    <property type="entry name" value="Laminin_G"/>
</dbReference>
<feature type="domain" description="EGF-like" evidence="14">
    <location>
        <begin position="1238"/>
        <end position="1273"/>
    </location>
</feature>
<dbReference type="InterPro" id="IPR013032">
    <property type="entry name" value="EGF-like_CS"/>
</dbReference>
<dbReference type="Pfam" id="PF02210">
    <property type="entry name" value="Laminin_G_2"/>
    <property type="match status" value="1"/>
</dbReference>
<proteinExistence type="predicted"/>
<dbReference type="PROSITE" id="PS00022">
    <property type="entry name" value="EGF_1"/>
    <property type="match status" value="22"/>
</dbReference>
<feature type="domain" description="EGF-like" evidence="14">
    <location>
        <begin position="1086"/>
        <end position="1122"/>
    </location>
</feature>
<dbReference type="InterPro" id="IPR018097">
    <property type="entry name" value="EGF_Ca-bd_CS"/>
</dbReference>
<dbReference type="FunFam" id="2.10.25.10:FF:000007">
    <property type="entry name" value="Delta-like protein"/>
    <property type="match status" value="1"/>
</dbReference>
<dbReference type="Proteomes" id="UP001177023">
    <property type="component" value="Unassembled WGS sequence"/>
</dbReference>
<dbReference type="PROSITE" id="PS50026">
    <property type="entry name" value="EGF_3"/>
    <property type="match status" value="22"/>
</dbReference>
<dbReference type="CDD" id="cd00054">
    <property type="entry name" value="EGF_CA"/>
    <property type="match status" value="9"/>
</dbReference>
<evidence type="ECO:0000256" key="9">
    <source>
        <dbReference type="ARBA" id="ARBA00023157"/>
    </source>
</evidence>
<feature type="domain" description="EGF-like" evidence="14">
    <location>
        <begin position="1426"/>
        <end position="1463"/>
    </location>
</feature>
<feature type="domain" description="EGF-like" evidence="14">
    <location>
        <begin position="1275"/>
        <end position="1311"/>
    </location>
</feature>
<evidence type="ECO:0000256" key="5">
    <source>
        <dbReference type="ARBA" id="ARBA00022536"/>
    </source>
</evidence>
<keyword evidence="10" id="KW-0325">Glycoprotein</keyword>
<comment type="caution">
    <text evidence="11">Lacks conserved residue(s) required for the propagation of feature annotation.</text>
</comment>
<feature type="domain" description="EGF-like" evidence="14">
    <location>
        <begin position="237"/>
        <end position="273"/>
    </location>
</feature>
<feature type="disulfide bond" evidence="11">
    <location>
        <begin position="223"/>
        <end position="232"/>
    </location>
</feature>
<keyword evidence="4" id="KW-0964">Secreted</keyword>
<dbReference type="Pfam" id="PF25024">
    <property type="entry name" value="EGF_TEN"/>
    <property type="match status" value="1"/>
</dbReference>
<dbReference type="PROSITE" id="PS00010">
    <property type="entry name" value="ASX_HYDROXYL"/>
    <property type="match status" value="10"/>
</dbReference>
<dbReference type="Pfam" id="PF12661">
    <property type="entry name" value="hEGF"/>
    <property type="match status" value="2"/>
</dbReference>
<dbReference type="PANTHER" id="PTHR12916">
    <property type="entry name" value="CYTOCHROME C OXIDASE POLYPEPTIDE VIC-2"/>
    <property type="match status" value="1"/>
</dbReference>
<keyword evidence="12" id="KW-0812">Transmembrane</keyword>
<protein>
    <submittedName>
        <fullName evidence="15">Uncharacterized protein</fullName>
    </submittedName>
</protein>
<dbReference type="SMART" id="SM00179">
    <property type="entry name" value="EGF_CA"/>
    <property type="match status" value="20"/>
</dbReference>
<keyword evidence="5 11" id="KW-0245">EGF-like domain</keyword>
<feature type="disulfide bond" evidence="11">
    <location>
        <begin position="263"/>
        <end position="272"/>
    </location>
</feature>
<feature type="disulfide bond" evidence="11">
    <location>
        <begin position="147"/>
        <end position="156"/>
    </location>
</feature>
<evidence type="ECO:0000256" key="6">
    <source>
        <dbReference type="ARBA" id="ARBA00022729"/>
    </source>
</evidence>
<feature type="disulfide bond" evidence="11">
    <location>
        <begin position="1187"/>
        <end position="1196"/>
    </location>
</feature>
<keyword evidence="3" id="KW-0963">Cytoplasm</keyword>
<feature type="disulfide bond" evidence="11">
    <location>
        <begin position="1112"/>
        <end position="1121"/>
    </location>
</feature>
<dbReference type="FunFam" id="2.10.25.10:FF:000012">
    <property type="entry name" value="Delta-like protein"/>
    <property type="match status" value="1"/>
</dbReference>
<keyword evidence="12" id="KW-1133">Transmembrane helix</keyword>
<feature type="domain" description="EGF-like" evidence="14">
    <location>
        <begin position="1514"/>
        <end position="1553"/>
    </location>
</feature>
<keyword evidence="7" id="KW-0677">Repeat</keyword>
<feature type="domain" description="EGF-like" evidence="14">
    <location>
        <begin position="620"/>
        <end position="656"/>
    </location>
</feature>
<dbReference type="GO" id="GO:0048666">
    <property type="term" value="P:neuron development"/>
    <property type="evidence" value="ECO:0007669"/>
    <property type="project" value="UniProtKB-ARBA"/>
</dbReference>
<evidence type="ECO:0000313" key="15">
    <source>
        <dbReference type="EMBL" id="CAJ0583605.1"/>
    </source>
</evidence>
<evidence type="ECO:0000259" key="13">
    <source>
        <dbReference type="PROSITE" id="PS50025"/>
    </source>
</evidence>
<keyword evidence="6" id="KW-0732">Signal</keyword>
<dbReference type="GO" id="GO:0005886">
    <property type="term" value="C:plasma membrane"/>
    <property type="evidence" value="ECO:0007669"/>
    <property type="project" value="UniProtKB-ARBA"/>
</dbReference>
<feature type="domain" description="EGF-like" evidence="14">
    <location>
        <begin position="1313"/>
        <end position="1349"/>
    </location>
</feature>
<feature type="domain" description="EGF-like" evidence="14">
    <location>
        <begin position="1465"/>
        <end position="1501"/>
    </location>
</feature>
<dbReference type="InterPro" id="IPR000152">
    <property type="entry name" value="EGF-type_Asp/Asn_hydroxyl_site"/>
</dbReference>
<feature type="disulfide bond" evidence="11">
    <location>
        <begin position="646"/>
        <end position="655"/>
    </location>
</feature>
<feature type="domain" description="EGF-like" evidence="14">
    <location>
        <begin position="853"/>
        <end position="889"/>
    </location>
</feature>
<comment type="caution">
    <text evidence="15">The sequence shown here is derived from an EMBL/GenBank/DDBJ whole genome shotgun (WGS) entry which is preliminary data.</text>
</comment>
<evidence type="ECO:0000256" key="11">
    <source>
        <dbReference type="PROSITE-ProRule" id="PRU00076"/>
    </source>
</evidence>
<reference evidence="15" key="1">
    <citation type="submission" date="2023-06" db="EMBL/GenBank/DDBJ databases">
        <authorList>
            <person name="Delattre M."/>
        </authorList>
    </citation>
    <scope>NUCLEOTIDE SEQUENCE</scope>
    <source>
        <strain evidence="15">AF72</strain>
    </source>
</reference>
<feature type="disulfide bond" evidence="11">
    <location>
        <begin position="1414"/>
        <end position="1423"/>
    </location>
</feature>
<evidence type="ECO:0000313" key="16">
    <source>
        <dbReference type="Proteomes" id="UP001177023"/>
    </source>
</evidence>
<dbReference type="GO" id="GO:0045597">
    <property type="term" value="P:positive regulation of cell differentiation"/>
    <property type="evidence" value="ECO:0007669"/>
    <property type="project" value="UniProtKB-ARBA"/>
</dbReference>
<dbReference type="Gene3D" id="2.10.25.10">
    <property type="entry name" value="Laminin"/>
    <property type="match status" value="20"/>
</dbReference>
<feature type="domain" description="EGF-like" evidence="14">
    <location>
        <begin position="1161"/>
        <end position="1197"/>
    </location>
</feature>
<feature type="domain" description="Laminin G" evidence="13">
    <location>
        <begin position="663"/>
        <end position="857"/>
    </location>
</feature>
<dbReference type="PROSITE" id="PS50025">
    <property type="entry name" value="LAM_G_DOMAIN"/>
    <property type="match status" value="3"/>
</dbReference>
<dbReference type="InterPro" id="IPR000742">
    <property type="entry name" value="EGF"/>
</dbReference>
<dbReference type="InterPro" id="IPR013320">
    <property type="entry name" value="ConA-like_dom_sf"/>
</dbReference>
<feature type="transmembrane region" description="Helical" evidence="12">
    <location>
        <begin position="1562"/>
        <end position="1589"/>
    </location>
</feature>
<dbReference type="SMART" id="SM00181">
    <property type="entry name" value="EGF"/>
    <property type="match status" value="25"/>
</dbReference>
<dbReference type="PROSITE" id="PS01186">
    <property type="entry name" value="EGF_2"/>
    <property type="match status" value="17"/>
</dbReference>
<accession>A0AA36DC91</accession>
<dbReference type="FunFam" id="2.10.25.10:FF:000066">
    <property type="entry name" value="FAT atypical cadherin 4"/>
    <property type="match status" value="1"/>
</dbReference>
<feature type="domain" description="Laminin G" evidence="13">
    <location>
        <begin position="915"/>
        <end position="1090"/>
    </location>
</feature>
<keyword evidence="16" id="KW-1185">Reference proteome</keyword>
<dbReference type="GO" id="GO:0005737">
    <property type="term" value="C:cytoplasm"/>
    <property type="evidence" value="ECO:0007669"/>
    <property type="project" value="UniProtKB-SubCell"/>
</dbReference>
<evidence type="ECO:0000256" key="1">
    <source>
        <dbReference type="ARBA" id="ARBA00004496"/>
    </source>
</evidence>
<gene>
    <name evidence="15" type="ORF">MSPICULIGERA_LOCUS21677</name>
</gene>
<dbReference type="GO" id="GO:0005576">
    <property type="term" value="C:extracellular region"/>
    <property type="evidence" value="ECO:0007669"/>
    <property type="project" value="UniProtKB-SubCell"/>
</dbReference>
<sequence>MSVLVNMEGVKSRVRAAERSCNSNICLNGGTCLVDEVQRNFRCVCPSGFAGSLCQEVCSLKCNEGHCVRGPTGSEHCACKPGFYGKQCEIQGDPTDVCTNDTDCETGFRCMDNGAGETVCTKDPCATAPCAPNAKCIVEQDDFRCECGTGFAGRLCDADINECELTPCKNGGTCINTEGSYECKCTDGLHGPFCEDLPSQCAPNPCNNAGQCVELLDGFKCLCQDGFDGPTCNVRTSTDPCSPSPCKNHGQCVAAGQSSSCLCTPEYTGATCSELAECSVDGHPCQNGGKCIQGLAVNTCQCDSGFNGKWCEVPGMRKWPNVCDGIVCQNGGSCDPISGSCTCKPGFSGSLCEKKTSTITSEPSTQNPDQYTLVQCAECVHSHSCLELETGSLCVCMKGYIGPTCFLTNQACKDIECDPSQQCLTTQSLNGTVEAACGCAVGRGGPKCQQDAATTFSAQSLYVYQSPSVMVGSSSGPLPYSLDLAVRSTVPDSHIATGENIFGQRLFSIFIRSGRLVANISGTAYYNMLPIGINDGTWVKIQLKKTANDFLIRVIEENGFEVLYKEVPRNAMFDVFTTRIGRISEYEYFTGCITDVVIDGNPVNIANSNRAVSVKPGCSRVPQCTDGACANEGTCVDLWSSFECKCKPPFLPPSCSNQLEGHTFGSEGMESRAVVLIDADNAKNLQATTDVQFLLKTNKLNGAMVFMGDSLQDDVGTFLSAGLEEGHVVVRSRAGGKNVMRLQAGKFVADNEPHVVRVERTNRHVVLYVDDELQAESDIPVRFDHPLFVEKAVIGSIKETNPDAFESAESFKGFMQDLQVNGHSIVLKGSPNFEVKTIGSTIIADNVLTGLVSDDVCQQTKPCAYGKCKNTFNDFKCECEPGWMGKKCNTKDHCSDKPCEEAATCINSQGGYLCTSPATFTNTSFIQYDLQLPKSVPQTIMNKLKFSLRTSSTDGWILQTSMPQYSVFIYGGRLALSSNGGSHTIRQPVNDGRWHDIQIQGNVAQIDGKKYGLPESVRFNGAVTVSSLRLGKSDDKPGFRGTIANMTIGDSLPLSFYRPEKSGNYSPQDTYWAAKAWNKVERQVFDSNVCLVSPCKNGGQCRDHVDKFMCDCPSGFTGERCEINENECDAKHCANGYCLDGLNSFQCVCDGKWSGTYCDAPYDFCKQKPCKNGGKCINTNGTYTCGCKDGWMGQNCDIVKTTSCKDKPCRNAGKCQQVEGSVVCECPKGFAGPLCDVYVSPCEERPCKNGVCKESGDSYVCECSAGYAGKHCNELLTACGSTSPCSRGRCEDVWNGTICHCDKGWQGGDCSVDINECLAVPCENDAECVNSDGAYQCKCRKYYLGDNCEVAGSCLSEPCKHGECVQVRHDEHQCKCHNGFEGANCDQQINYCKKSPCQNGGTCENLIGEYKCHCIPGFAGPDCEVDIDECASSPCQNHGGCKDRVADYECICDATGYNGKNCTEDIDECLVPSNCIHGMCTNAPGTYRCHCEEGFVGGRCSVKDPCIPDQNNKTLHNCVHGMCSNPGVKIESGRELATHECACYRGYSGPVCSVEMAERRLAVGYILGPLVAVLLVLCLLGCALFVFVLKGKRATHGHYSPSNQEMHGARLQMNSMIKLPPEERLI</sequence>
<feature type="domain" description="EGF-like" evidence="14">
    <location>
        <begin position="274"/>
        <end position="312"/>
    </location>
</feature>
<feature type="domain" description="EGF-like" evidence="14">
    <location>
        <begin position="17"/>
        <end position="55"/>
    </location>
</feature>
<feature type="domain" description="EGF-like" evidence="14">
    <location>
        <begin position="1388"/>
        <end position="1424"/>
    </location>
</feature>
<evidence type="ECO:0000256" key="10">
    <source>
        <dbReference type="ARBA" id="ARBA00023180"/>
    </source>
</evidence>
<dbReference type="InterPro" id="IPR049883">
    <property type="entry name" value="NOTCH1_EGF-like"/>
</dbReference>
<feature type="domain" description="EGF-like" evidence="14">
    <location>
        <begin position="1350"/>
        <end position="1386"/>
    </location>
</feature>
<feature type="disulfide bond" evidence="11">
    <location>
        <begin position="343"/>
        <end position="352"/>
    </location>
</feature>
<dbReference type="GO" id="GO:0042063">
    <property type="term" value="P:gliogenesis"/>
    <property type="evidence" value="ECO:0007669"/>
    <property type="project" value="UniProtKB-ARBA"/>
</dbReference>
<dbReference type="FunFam" id="2.10.25.10:FF:000230">
    <property type="entry name" value="Delta-like protein"/>
    <property type="match status" value="1"/>
</dbReference>
<comment type="subcellular location">
    <subcellularLocation>
        <location evidence="1">Cytoplasm</location>
    </subcellularLocation>
    <subcellularLocation>
        <location evidence="2">Secreted</location>
    </subcellularLocation>
</comment>
<evidence type="ECO:0000256" key="12">
    <source>
        <dbReference type="SAM" id="Phobius"/>
    </source>
</evidence>
<evidence type="ECO:0000256" key="8">
    <source>
        <dbReference type="ARBA" id="ARBA00022837"/>
    </source>
</evidence>
<feature type="disulfide bond" evidence="11">
    <location>
        <begin position="302"/>
        <end position="311"/>
    </location>
</feature>
<feature type="non-terminal residue" evidence="15">
    <location>
        <position position="1"/>
    </location>
</feature>
<evidence type="ECO:0000256" key="4">
    <source>
        <dbReference type="ARBA" id="ARBA00022525"/>
    </source>
</evidence>
<dbReference type="CDD" id="cd00110">
    <property type="entry name" value="LamG"/>
    <property type="match status" value="2"/>
</dbReference>
<feature type="disulfide bond" evidence="11">
    <location>
        <begin position="1354"/>
        <end position="1364"/>
    </location>
</feature>
<evidence type="ECO:0000256" key="7">
    <source>
        <dbReference type="ARBA" id="ARBA00022737"/>
    </source>
</evidence>
<name>A0AA36DC91_9BILA</name>
<feature type="disulfide bond" evidence="11">
    <location>
        <begin position="45"/>
        <end position="54"/>
    </location>
</feature>
<feature type="domain" description="EGF-like" evidence="14">
    <location>
        <begin position="1124"/>
        <end position="1159"/>
    </location>
</feature>
<evidence type="ECO:0000256" key="3">
    <source>
        <dbReference type="ARBA" id="ARBA00022490"/>
    </source>
</evidence>
<keyword evidence="12" id="KW-0472">Membrane</keyword>
<feature type="disulfide bond" evidence="11">
    <location>
        <begin position="1242"/>
        <end position="1252"/>
    </location>
</feature>
<feature type="disulfide bond" evidence="11">
    <location>
        <begin position="26"/>
        <end position="43"/>
    </location>
</feature>
<feature type="disulfide bond" evidence="11">
    <location>
        <begin position="1339"/>
        <end position="1348"/>
    </location>
</feature>
<feature type="domain" description="Laminin G" evidence="13">
    <location>
        <begin position="452"/>
        <end position="618"/>
    </location>
</feature>
<feature type="domain" description="EGF-like" evidence="14">
    <location>
        <begin position="1200"/>
        <end position="1236"/>
    </location>
</feature>
<dbReference type="FunFam" id="2.10.25.10:FF:000610">
    <property type="entry name" value="protein HEG homolog 1 isoform X1"/>
    <property type="match status" value="1"/>
</dbReference>
<dbReference type="Gene3D" id="2.170.300.10">
    <property type="entry name" value="Tie2 ligand-binding domain superfamily"/>
    <property type="match status" value="1"/>
</dbReference>
<feature type="disulfide bond" evidence="11">
    <location>
        <begin position="1543"/>
        <end position="1552"/>
    </location>
</feature>
<feature type="disulfide bond" evidence="11">
    <location>
        <begin position="1263"/>
        <end position="1272"/>
    </location>
</feature>
<feature type="disulfide bond" evidence="11">
    <location>
        <begin position="1301"/>
        <end position="1310"/>
    </location>
</feature>
<dbReference type="PROSITE" id="PS01187">
    <property type="entry name" value="EGF_CA"/>
    <property type="match status" value="4"/>
</dbReference>
<dbReference type="FunFam" id="2.10.25.10:FF:000125">
    <property type="entry name" value="Neurogenic locus notch protein-like"/>
    <property type="match status" value="1"/>
</dbReference>
<dbReference type="Gene3D" id="2.60.120.200">
    <property type="match status" value="3"/>
</dbReference>
<dbReference type="FunFam" id="2.10.25.10:FF:000031">
    <property type="entry name" value="neurogenic locus notch homolog protein 3"/>
    <property type="match status" value="1"/>
</dbReference>
<feature type="disulfide bond" evidence="11">
    <location>
        <begin position="879"/>
        <end position="888"/>
    </location>
</feature>
<dbReference type="SMART" id="SM00282">
    <property type="entry name" value="LamG"/>
    <property type="match status" value="3"/>
</dbReference>
<evidence type="ECO:0000256" key="2">
    <source>
        <dbReference type="ARBA" id="ARBA00004613"/>
    </source>
</evidence>
<feature type="domain" description="EGF-like" evidence="14">
    <location>
        <begin position="890"/>
        <end position="926"/>
    </location>
</feature>
<dbReference type="GO" id="GO:0000902">
    <property type="term" value="P:cell morphogenesis"/>
    <property type="evidence" value="ECO:0007669"/>
    <property type="project" value="UniProtKB-ARBA"/>
</dbReference>
<feature type="disulfide bond" evidence="11">
    <location>
        <begin position="1149"/>
        <end position="1158"/>
    </location>
</feature>
<dbReference type="Pfam" id="PF07645">
    <property type="entry name" value="EGF_CA"/>
    <property type="match status" value="2"/>
</dbReference>
<dbReference type="SUPFAM" id="SSF57196">
    <property type="entry name" value="EGF/Laminin"/>
    <property type="match status" value="12"/>
</dbReference>
<feature type="domain" description="EGF-like" evidence="14">
    <location>
        <begin position="159"/>
        <end position="195"/>
    </location>
</feature>
<dbReference type="InterPro" id="IPR001881">
    <property type="entry name" value="EGF-like_Ca-bd_dom"/>
</dbReference>
<dbReference type="Pfam" id="PF00008">
    <property type="entry name" value="EGF"/>
    <property type="match status" value="7"/>
</dbReference>
<dbReference type="GO" id="GO:0005509">
    <property type="term" value="F:calcium ion binding"/>
    <property type="evidence" value="ECO:0007669"/>
    <property type="project" value="InterPro"/>
</dbReference>
<dbReference type="PANTHER" id="PTHR12916:SF4">
    <property type="entry name" value="UNINFLATABLE, ISOFORM C"/>
    <property type="match status" value="1"/>
</dbReference>